<reference evidence="2" key="1">
    <citation type="journal article" date="2007" name="J. Bacteriol.">
        <title>Comparative genome analysis of four magnetotactic bacteria reveals a complex set of group-specific genes implicated in magnetosome biomineralization and function.</title>
        <authorList>
            <person name="Richter M."/>
            <person name="Kube M."/>
            <person name="Bazylinski D.A."/>
            <person name="Lombardot T."/>
            <person name="Gloeckner F.O."/>
            <person name="Reinhardt R."/>
            <person name="Schueler D."/>
        </authorList>
    </citation>
    <scope>NUCLEOTIDE SEQUENCE</scope>
    <source>
        <strain evidence="2">MSR-1</strain>
    </source>
</reference>
<evidence type="ECO:0000313" key="2">
    <source>
        <dbReference type="EMBL" id="CAM74028.1"/>
    </source>
</evidence>
<organism evidence="2">
    <name type="scientific">Magnetospirillum gryphiswaldense</name>
    <dbReference type="NCBI Taxonomy" id="55518"/>
    <lineage>
        <taxon>Bacteria</taxon>
        <taxon>Pseudomonadati</taxon>
        <taxon>Pseudomonadota</taxon>
        <taxon>Alphaproteobacteria</taxon>
        <taxon>Rhodospirillales</taxon>
        <taxon>Rhodospirillaceae</taxon>
        <taxon>Magnetospirillum</taxon>
    </lineage>
</organism>
<name>A4TTS1_9PROT</name>
<feature type="compositionally biased region" description="Basic and acidic residues" evidence="1">
    <location>
        <begin position="272"/>
        <end position="286"/>
    </location>
</feature>
<dbReference type="EMBL" id="CU459003">
    <property type="protein sequence ID" value="CAM74028.1"/>
    <property type="molecule type" value="Genomic_DNA"/>
</dbReference>
<gene>
    <name evidence="2" type="ORF">MGR_0210</name>
</gene>
<dbReference type="PANTHER" id="PTHR28583:SF1">
    <property type="entry name" value="ACID CERAMIDASE"/>
    <property type="match status" value="1"/>
</dbReference>
<proteinExistence type="predicted"/>
<protein>
    <submittedName>
        <fullName evidence="2">Uncharacterized protein</fullName>
    </submittedName>
</protein>
<dbReference type="PANTHER" id="PTHR28583">
    <property type="entry name" value="ACID AMIDASE"/>
    <property type="match status" value="1"/>
</dbReference>
<evidence type="ECO:0000256" key="1">
    <source>
        <dbReference type="SAM" id="MobiDB-lite"/>
    </source>
</evidence>
<dbReference type="GO" id="GO:0017040">
    <property type="term" value="F:N-acylsphingosine amidohydrolase activity"/>
    <property type="evidence" value="ECO:0007669"/>
    <property type="project" value="TreeGrafter"/>
</dbReference>
<feature type="region of interest" description="Disordered" evidence="1">
    <location>
        <begin position="252"/>
        <end position="323"/>
    </location>
</feature>
<accession>A4TTS1</accession>
<sequence length="323" mass="35300">MIRLGTLETARRIDLDAATAADRWADIGHAEDVSAMRGLAQAVMGDIRRKRSWEIAWKVATRAAYGAIYQPFGLYMDESNHLADRIGDHILARSDLAAMQRLYTLSHAGCSTVMAWDRRQGHMVHFRSLDWPSASAIAAASRIYVGHRANREVFAAAGLLGMVGFLTAVKPGFSIAINFAPWRGTSFSLNADPTFLIRRLMESPISTYAQAYQHIKDWRPGAPVFISLCGIAKGEACIFEFGTRGQAHVGAIGRSRLPDPDQPLRSRLPVRRAHEAGRPRTSRGDHQTLNGPAIFGNPCGPGGRFLDQSFGPPPIASANGIRT</sequence>
<dbReference type="AlphaFoldDB" id="A4TTS1"/>